<evidence type="ECO:0000313" key="6">
    <source>
        <dbReference type="Proteomes" id="UP000541610"/>
    </source>
</evidence>
<dbReference type="OrthoDB" id="10255964at2759"/>
<feature type="region of interest" description="Disordered" evidence="3">
    <location>
        <begin position="317"/>
        <end position="342"/>
    </location>
</feature>
<organism evidence="5 6">
    <name type="scientific">Perkinsus olseni</name>
    <name type="common">Perkinsus atlanticus</name>
    <dbReference type="NCBI Taxonomy" id="32597"/>
    <lineage>
        <taxon>Eukaryota</taxon>
        <taxon>Sar</taxon>
        <taxon>Alveolata</taxon>
        <taxon>Perkinsozoa</taxon>
        <taxon>Perkinsea</taxon>
        <taxon>Perkinsida</taxon>
        <taxon>Perkinsidae</taxon>
        <taxon>Perkinsus</taxon>
    </lineage>
</organism>
<evidence type="ECO:0000313" key="5">
    <source>
        <dbReference type="EMBL" id="KAF4693231.1"/>
    </source>
</evidence>
<dbReference type="InterPro" id="IPR036028">
    <property type="entry name" value="SH3-like_dom_sf"/>
</dbReference>
<feature type="compositionally biased region" description="Polar residues" evidence="3">
    <location>
        <begin position="464"/>
        <end position="478"/>
    </location>
</feature>
<dbReference type="AlphaFoldDB" id="A0A7J6PCZ3"/>
<feature type="region of interest" description="Disordered" evidence="3">
    <location>
        <begin position="451"/>
        <end position="487"/>
    </location>
</feature>
<dbReference type="Pfam" id="PF00018">
    <property type="entry name" value="SH3_1"/>
    <property type="match status" value="1"/>
</dbReference>
<gene>
    <name evidence="5" type="ORF">FOZ60_011457</name>
</gene>
<dbReference type="Proteomes" id="UP000541610">
    <property type="component" value="Unassembled WGS sequence"/>
</dbReference>
<dbReference type="CDD" id="cd11856">
    <property type="entry name" value="SH3_p47phox_like"/>
    <property type="match status" value="1"/>
</dbReference>
<dbReference type="Pfam" id="PF23162">
    <property type="entry name" value="AEP_C962R"/>
    <property type="match status" value="1"/>
</dbReference>
<reference evidence="5 6" key="1">
    <citation type="submission" date="2020-04" db="EMBL/GenBank/DDBJ databases">
        <title>Perkinsus olseni comparative genomics.</title>
        <authorList>
            <person name="Bogema D.R."/>
        </authorList>
    </citation>
    <scope>NUCLEOTIDE SEQUENCE [LARGE SCALE GENOMIC DNA]</scope>
    <source>
        <strain evidence="5">00978-12</strain>
    </source>
</reference>
<dbReference type="EMBL" id="JABANP010000048">
    <property type="protein sequence ID" value="KAF4693231.1"/>
    <property type="molecule type" value="Genomic_DNA"/>
</dbReference>
<dbReference type="InterPro" id="IPR001452">
    <property type="entry name" value="SH3_domain"/>
</dbReference>
<dbReference type="PROSITE" id="PS50002">
    <property type="entry name" value="SH3"/>
    <property type="match status" value="1"/>
</dbReference>
<sequence length="553" mass="62908">MSSPITALDYVKIELRSCLKEDRAEGILANVDEGVLEQISSFLREAEIAEDKHATHCNYGNAVTWYSSTNRFRFQHTQLEQLYKYIAVLYDWGIPMFLTERQDENFNLVLDIDVKLGADMKWEHCATAEKAIIDKDGGTRFFEFILRNLSPVFPEKKHVDAALFSASGYSRDSGSFKVSLHLVFPNIIVDRRRAPKIRTHVVQMLWSASLEDNSSYDPFIATLSRDLLKLSPENRFRNVIDETSINNRFGNRLCYCDKQSRPPLVKPEGRPLKPEGILRYNRDGQKFVWLDTDKLSDSKWVRLSSCRSMDGTLRKLTRWDPPNTMASRVTRTGPGGSCVDVNPQNQDAFKSRRSQLRGDTTVAGGDGKMRECAYFECTEPVTAEQFKTWLTVFDTGKWEDHIETRSISWRPSGNQGVIQYFPETRKIDVMAVDETWMDILIDLVTGPSSKLKTRRIEPSEADMLQTTGGSGAATSSRDGQPDSPQDEDMLEIKEVLEDYTKASDDEVELKAGELVRVIEVDQSGWTRVRKEDGSTGWVSAEFLGNPDPIRMEE</sequence>
<keyword evidence="1 2" id="KW-0728">SH3 domain</keyword>
<proteinExistence type="predicted"/>
<evidence type="ECO:0000256" key="2">
    <source>
        <dbReference type="PROSITE-ProRule" id="PRU00192"/>
    </source>
</evidence>
<evidence type="ECO:0000259" key="4">
    <source>
        <dbReference type="PROSITE" id="PS50002"/>
    </source>
</evidence>
<evidence type="ECO:0000256" key="1">
    <source>
        <dbReference type="ARBA" id="ARBA00022443"/>
    </source>
</evidence>
<feature type="domain" description="SH3" evidence="4">
    <location>
        <begin position="488"/>
        <end position="548"/>
    </location>
</feature>
<dbReference type="SMART" id="SM00326">
    <property type="entry name" value="SH3"/>
    <property type="match status" value="1"/>
</dbReference>
<protein>
    <recommendedName>
        <fullName evidence="4">SH3 domain-containing protein</fullName>
    </recommendedName>
</protein>
<dbReference type="InterPro" id="IPR056443">
    <property type="entry name" value="AEP_C962R"/>
</dbReference>
<evidence type="ECO:0000256" key="3">
    <source>
        <dbReference type="SAM" id="MobiDB-lite"/>
    </source>
</evidence>
<dbReference type="SUPFAM" id="SSF50044">
    <property type="entry name" value="SH3-domain"/>
    <property type="match status" value="1"/>
</dbReference>
<accession>A0A7J6PCZ3</accession>
<comment type="caution">
    <text evidence="5">The sequence shown here is derived from an EMBL/GenBank/DDBJ whole genome shotgun (WGS) entry which is preliminary data.</text>
</comment>
<name>A0A7J6PCZ3_PEROL</name>
<dbReference type="Gene3D" id="2.30.30.40">
    <property type="entry name" value="SH3 Domains"/>
    <property type="match status" value="1"/>
</dbReference>